<protein>
    <submittedName>
        <fullName evidence="2">Uncharacterized protein</fullName>
    </submittedName>
</protein>
<gene>
    <name evidence="2" type="ORF">CTEN210_17028</name>
</gene>
<name>A0AAD3D9S6_9STRA</name>
<sequence length="590" mass="66568">MSSMSSQPLLTCALCKAHFTNYQDAFVHDRMCKESLRTENLFLPLQFQSSSLLPGMFPIVPLPQPAPQPFANIAQNTFDTSIFANRNSSMLMKNDIAKKPTINKKKKVSRAPSKTVATKTLSEASVHLQDSTFGKHENKTVLESLVQSPARKVSKDATQPKLTQQLCLEVKQPACSFVQGSRDGLWECSGCNSLPFHWRATGSVIFSTSEPTKELVETHSNLCMGKNPLQIPKDALVTVKDGKNFTVEWNTKKRKPNRQKKKRKTSSIQENTFVFEAIEGEDYVCENFDSSYLECKEIGIDISESSFLPPEARQLGTNYTLFILLQLLPKAYSVNDDEELNDVSTEGNDIKGDDFFHTLVCKHCENHDFGQESFPDNAESLQSLLPMFTRHLSSCNKCPSDIKDKLNLLLSFHESQKVKLAFGAEKELSDIVWSSVLDFFGLLPLDESNHFDLDDIPNTPDYSLYVLKQYEPCQIEAGHSRAKSYEIGFKGIQCRHCASRQFFYRSGEIFSGNFSSFSNHLQQCKYVPEDVKESLVSKRLSHGEEMASLGRTAQKEFLKAVYNRLHSVDDESDDDESDNTDTDDDNDESD</sequence>
<evidence type="ECO:0000313" key="2">
    <source>
        <dbReference type="EMBL" id="GFH60552.1"/>
    </source>
</evidence>
<dbReference type="AlphaFoldDB" id="A0AAD3D9S6"/>
<feature type="region of interest" description="Disordered" evidence="1">
    <location>
        <begin position="568"/>
        <end position="590"/>
    </location>
</feature>
<dbReference type="EMBL" id="BLLK01000069">
    <property type="protein sequence ID" value="GFH60552.1"/>
    <property type="molecule type" value="Genomic_DNA"/>
</dbReference>
<accession>A0AAD3D9S6</accession>
<keyword evidence="3" id="KW-1185">Reference proteome</keyword>
<evidence type="ECO:0000313" key="3">
    <source>
        <dbReference type="Proteomes" id="UP001054902"/>
    </source>
</evidence>
<comment type="caution">
    <text evidence="2">The sequence shown here is derived from an EMBL/GenBank/DDBJ whole genome shotgun (WGS) entry which is preliminary data.</text>
</comment>
<proteinExistence type="predicted"/>
<evidence type="ECO:0000256" key="1">
    <source>
        <dbReference type="SAM" id="MobiDB-lite"/>
    </source>
</evidence>
<organism evidence="2 3">
    <name type="scientific">Chaetoceros tenuissimus</name>
    <dbReference type="NCBI Taxonomy" id="426638"/>
    <lineage>
        <taxon>Eukaryota</taxon>
        <taxon>Sar</taxon>
        <taxon>Stramenopiles</taxon>
        <taxon>Ochrophyta</taxon>
        <taxon>Bacillariophyta</taxon>
        <taxon>Coscinodiscophyceae</taxon>
        <taxon>Chaetocerotophycidae</taxon>
        <taxon>Chaetocerotales</taxon>
        <taxon>Chaetocerotaceae</taxon>
        <taxon>Chaetoceros</taxon>
    </lineage>
</organism>
<feature type="compositionally biased region" description="Acidic residues" evidence="1">
    <location>
        <begin position="570"/>
        <end position="590"/>
    </location>
</feature>
<reference evidence="2 3" key="1">
    <citation type="journal article" date="2021" name="Sci. Rep.">
        <title>The genome of the diatom Chaetoceros tenuissimus carries an ancient integrated fragment of an extant virus.</title>
        <authorList>
            <person name="Hongo Y."/>
            <person name="Kimura K."/>
            <person name="Takaki Y."/>
            <person name="Yoshida Y."/>
            <person name="Baba S."/>
            <person name="Kobayashi G."/>
            <person name="Nagasaki K."/>
            <person name="Hano T."/>
            <person name="Tomaru Y."/>
        </authorList>
    </citation>
    <scope>NUCLEOTIDE SEQUENCE [LARGE SCALE GENOMIC DNA]</scope>
    <source>
        <strain evidence="2 3">NIES-3715</strain>
    </source>
</reference>
<dbReference type="Proteomes" id="UP001054902">
    <property type="component" value="Unassembled WGS sequence"/>
</dbReference>